<gene>
    <name evidence="2" type="ORF">HOP52_08505</name>
</gene>
<feature type="region of interest" description="Disordered" evidence="1">
    <location>
        <begin position="303"/>
        <end position="329"/>
    </location>
</feature>
<dbReference type="Proteomes" id="UP000814385">
    <property type="component" value="Unassembled WGS sequence"/>
</dbReference>
<evidence type="ECO:0000313" key="2">
    <source>
        <dbReference type="EMBL" id="MCG6657793.1"/>
    </source>
</evidence>
<feature type="compositionally biased region" description="Low complexity" evidence="1">
    <location>
        <begin position="308"/>
        <end position="329"/>
    </location>
</feature>
<dbReference type="Pfam" id="PF02613">
    <property type="entry name" value="Nitrate_red_del"/>
    <property type="match status" value="1"/>
</dbReference>
<organism evidence="2 3">
    <name type="scientific">Billgrantia campisalis</name>
    <dbReference type="NCBI Taxonomy" id="74661"/>
    <lineage>
        <taxon>Bacteria</taxon>
        <taxon>Pseudomonadati</taxon>
        <taxon>Pseudomonadota</taxon>
        <taxon>Gammaproteobacteria</taxon>
        <taxon>Oceanospirillales</taxon>
        <taxon>Halomonadaceae</taxon>
        <taxon>Billgrantia</taxon>
    </lineage>
</organism>
<dbReference type="InterPro" id="IPR036411">
    <property type="entry name" value="TorD-like_sf"/>
</dbReference>
<dbReference type="EMBL" id="JABFUC010000006">
    <property type="protein sequence ID" value="MCG6657793.1"/>
    <property type="molecule type" value="Genomic_DNA"/>
</dbReference>
<evidence type="ECO:0000256" key="1">
    <source>
        <dbReference type="SAM" id="MobiDB-lite"/>
    </source>
</evidence>
<proteinExistence type="predicted"/>
<name>A0ABS9P7Q0_9GAMM</name>
<comment type="caution">
    <text evidence="2">The sequence shown here is derived from an EMBL/GenBank/DDBJ whole genome shotgun (WGS) entry which is preliminary data.</text>
</comment>
<dbReference type="InterPro" id="IPR020945">
    <property type="entry name" value="DMSO/NO3_reduct_chaperone"/>
</dbReference>
<protein>
    <submittedName>
        <fullName evidence="2">Molecular chaperone TorD family protein</fullName>
    </submittedName>
</protein>
<keyword evidence="3" id="KW-1185">Reference proteome</keyword>
<sequence>MNRDIDPLASAELYLCLSRAFLTPLSRVTLPSLREGLLPDLQELAEGLPAIDAEWLATFRETLEAIPTSERLLVGYSRLFLTPPAPAPLNLGGYLDGGLMGQSSRLIEALYHRHRLDRDAGFHDLPDHLALNLEWFAWVLSRLEQERTAPSGDDATAATCLADLRHMAGEITLPAVTRMQQKLAAMADDAPPEQRLWHLLVGLTRRQLQRDLADWAPLVRQLGTPSEQPFHEVSSEQAPEQAASVSADDGAYGRQSIAASPLACRVCGGHFTPDATLAEMHQRLKAAGLSAAHLAVCPRCSEVDTSRPAMPGATHAPPATAQPARRNEG</sequence>
<dbReference type="RefSeq" id="WP_238976946.1">
    <property type="nucleotide sequence ID" value="NZ_JABFUC010000006.1"/>
</dbReference>
<evidence type="ECO:0000313" key="3">
    <source>
        <dbReference type="Proteomes" id="UP000814385"/>
    </source>
</evidence>
<feature type="region of interest" description="Disordered" evidence="1">
    <location>
        <begin position="226"/>
        <end position="249"/>
    </location>
</feature>
<dbReference type="Gene3D" id="1.10.3480.10">
    <property type="entry name" value="TorD-like"/>
    <property type="match status" value="1"/>
</dbReference>
<dbReference type="SUPFAM" id="SSF89155">
    <property type="entry name" value="TorD-like"/>
    <property type="match status" value="1"/>
</dbReference>
<reference evidence="2 3" key="1">
    <citation type="submission" date="2020-05" db="EMBL/GenBank/DDBJ databases">
        <title>Comparative genomic analysis of denitrifying bacteria from Halomonas genus.</title>
        <authorList>
            <person name="Wang L."/>
            <person name="Shao Z."/>
        </authorList>
    </citation>
    <scope>NUCLEOTIDE SEQUENCE [LARGE SCALE GENOMIC DNA]</scope>
    <source>
        <strain evidence="2 3">A4</strain>
    </source>
</reference>
<accession>A0ABS9P7Q0</accession>